<feature type="domain" description="Rubrerythrin diiron-binding" evidence="1">
    <location>
        <begin position="6"/>
        <end position="139"/>
    </location>
</feature>
<sequence>MKSYEIALKMETDAVKFYTEAAEKVYHPAGKKMFLSIAEDEKNHIKMIEEVMKGLNLTEREANPIQTVKTIFEEMKEQMMERIKVQKDELEAFKIAMNMEKEGIEFYKKVINEVNTEKEKKLFERLIYEEGQHYKIFSETYSFLKDTGNWFMWKEFSIVEGG</sequence>
<dbReference type="InterPro" id="IPR012347">
    <property type="entry name" value="Ferritin-like"/>
</dbReference>
<dbReference type="CDD" id="cd01045">
    <property type="entry name" value="Ferritin_like_AB"/>
    <property type="match status" value="1"/>
</dbReference>
<dbReference type="EMBL" id="DTHO01000017">
    <property type="protein sequence ID" value="HGG99183.1"/>
    <property type="molecule type" value="Genomic_DNA"/>
</dbReference>
<dbReference type="PANTHER" id="PTHR33531:SF7">
    <property type="entry name" value="HYPOTHETICAL MEMBRANE PROTEIN, CONSERVED"/>
    <property type="match status" value="1"/>
</dbReference>
<name>A0A7C4EJY9_9BACT</name>
<dbReference type="GO" id="GO:0046872">
    <property type="term" value="F:metal ion binding"/>
    <property type="evidence" value="ECO:0007669"/>
    <property type="project" value="InterPro"/>
</dbReference>
<dbReference type="AlphaFoldDB" id="A0A7C4EJY9"/>
<dbReference type="InterPro" id="IPR003251">
    <property type="entry name" value="Rr_diiron-bd_dom"/>
</dbReference>
<protein>
    <submittedName>
        <fullName evidence="2">DUF2202 domain-containing protein</fullName>
    </submittedName>
</protein>
<dbReference type="SUPFAM" id="SSF47240">
    <property type="entry name" value="Ferritin-like"/>
    <property type="match status" value="1"/>
</dbReference>
<comment type="caution">
    <text evidence="2">The sequence shown here is derived from an EMBL/GenBank/DDBJ whole genome shotgun (WGS) entry which is preliminary data.</text>
</comment>
<accession>A0A7C4EJY9</accession>
<proteinExistence type="predicted"/>
<evidence type="ECO:0000259" key="1">
    <source>
        <dbReference type="Pfam" id="PF02915"/>
    </source>
</evidence>
<reference evidence="2" key="1">
    <citation type="journal article" date="2020" name="mSystems">
        <title>Genome- and Community-Level Interaction Insights into Carbon Utilization and Element Cycling Functions of Hydrothermarchaeota in Hydrothermal Sediment.</title>
        <authorList>
            <person name="Zhou Z."/>
            <person name="Liu Y."/>
            <person name="Xu W."/>
            <person name="Pan J."/>
            <person name="Luo Z.H."/>
            <person name="Li M."/>
        </authorList>
    </citation>
    <scope>NUCLEOTIDE SEQUENCE [LARGE SCALE GENOMIC DNA]</scope>
    <source>
        <strain evidence="2">SpSt-788</strain>
    </source>
</reference>
<dbReference type="Gene3D" id="1.20.1260.10">
    <property type="match status" value="1"/>
</dbReference>
<dbReference type="InterPro" id="IPR009078">
    <property type="entry name" value="Ferritin-like_SF"/>
</dbReference>
<organism evidence="2">
    <name type="scientific">Thermodesulfovibrio aggregans</name>
    <dbReference type="NCBI Taxonomy" id="86166"/>
    <lineage>
        <taxon>Bacteria</taxon>
        <taxon>Pseudomonadati</taxon>
        <taxon>Nitrospirota</taxon>
        <taxon>Thermodesulfovibrionia</taxon>
        <taxon>Thermodesulfovibrionales</taxon>
        <taxon>Thermodesulfovibrionaceae</taxon>
        <taxon>Thermodesulfovibrio</taxon>
    </lineage>
</organism>
<evidence type="ECO:0000313" key="2">
    <source>
        <dbReference type="EMBL" id="HGG99183.1"/>
    </source>
</evidence>
<dbReference type="Pfam" id="PF02915">
    <property type="entry name" value="Rubrerythrin"/>
    <property type="match status" value="1"/>
</dbReference>
<dbReference type="GO" id="GO:0016491">
    <property type="term" value="F:oxidoreductase activity"/>
    <property type="evidence" value="ECO:0007669"/>
    <property type="project" value="InterPro"/>
</dbReference>
<gene>
    <name evidence="2" type="ORF">ENV75_01850</name>
</gene>
<dbReference type="PANTHER" id="PTHR33531">
    <property type="entry name" value="RUBRERYTHRIN SUBFAMILY"/>
    <property type="match status" value="1"/>
</dbReference>